<protein>
    <submittedName>
        <fullName evidence="1">Uncharacterized protein</fullName>
    </submittedName>
</protein>
<dbReference type="AlphaFoldDB" id="A0A1H8RUX0"/>
<evidence type="ECO:0000313" key="1">
    <source>
        <dbReference type="EMBL" id="SEO70170.1"/>
    </source>
</evidence>
<gene>
    <name evidence="1" type="ORF">SAMN04487942_0178</name>
</gene>
<dbReference type="OrthoDB" id="1349985at2"/>
<organism evidence="1 2">
    <name type="scientific">Flavobacterium sinopsychrotolerans</name>
    <dbReference type="NCBI Taxonomy" id="604089"/>
    <lineage>
        <taxon>Bacteria</taxon>
        <taxon>Pseudomonadati</taxon>
        <taxon>Bacteroidota</taxon>
        <taxon>Flavobacteriia</taxon>
        <taxon>Flavobacteriales</taxon>
        <taxon>Flavobacteriaceae</taxon>
        <taxon>Flavobacterium</taxon>
    </lineage>
</organism>
<accession>A0A1H8RUX0</accession>
<sequence length="210" mass="24345">MENNENFKKGKRLVKTVEQAKTALNMLLQDSEKSNLERGIWGLLDKLKNPKLDLLLDRYPELLQEYELEQLLSGSLEIPDAETSDVKTAGLFSCLQLLIHFCYELKDNPKPSDDCYDSLKYILRSISSSKFVRDLLIITVSVVGVAYYEKFQQRIQNLDLSFESAKGLENDPELQEHIDLMAWFALVRLFLESVYTYFNIPDQHLTNRTL</sequence>
<dbReference type="RefSeq" id="WP_091174472.1">
    <property type="nucleotide sequence ID" value="NZ_CBCSFM010000004.1"/>
</dbReference>
<dbReference type="STRING" id="604089.SAMN04487942_0178"/>
<dbReference type="Proteomes" id="UP000198657">
    <property type="component" value="Unassembled WGS sequence"/>
</dbReference>
<proteinExistence type="predicted"/>
<dbReference type="EMBL" id="FODN01000016">
    <property type="protein sequence ID" value="SEO70170.1"/>
    <property type="molecule type" value="Genomic_DNA"/>
</dbReference>
<keyword evidence="2" id="KW-1185">Reference proteome</keyword>
<name>A0A1H8RUX0_9FLAO</name>
<evidence type="ECO:0000313" key="2">
    <source>
        <dbReference type="Proteomes" id="UP000198657"/>
    </source>
</evidence>
<reference evidence="2" key="1">
    <citation type="submission" date="2016-10" db="EMBL/GenBank/DDBJ databases">
        <authorList>
            <person name="Varghese N."/>
            <person name="Submissions S."/>
        </authorList>
    </citation>
    <scope>NUCLEOTIDE SEQUENCE [LARGE SCALE GENOMIC DNA]</scope>
    <source>
        <strain evidence="2">CGMCC 1.8704</strain>
    </source>
</reference>